<dbReference type="SUPFAM" id="SSF55424">
    <property type="entry name" value="FAD/NAD-linked reductases, dimerisation (C-terminal) domain"/>
    <property type="match status" value="1"/>
</dbReference>
<keyword evidence="9" id="KW-0521">NADP</keyword>
<evidence type="ECO:0000313" key="16">
    <source>
        <dbReference type="EMBL" id="GAA4798167.1"/>
    </source>
</evidence>
<dbReference type="InterPro" id="IPR036188">
    <property type="entry name" value="FAD/NAD-bd_sf"/>
</dbReference>
<dbReference type="PIRSF" id="PIRSF000350">
    <property type="entry name" value="Mercury_reductase_MerA"/>
    <property type="match status" value="1"/>
</dbReference>
<dbReference type="PRINTS" id="PR00411">
    <property type="entry name" value="PNDRDTASEI"/>
</dbReference>
<evidence type="ECO:0000256" key="6">
    <source>
        <dbReference type="ARBA" id="ARBA00022490"/>
    </source>
</evidence>
<protein>
    <recommendedName>
        <fullName evidence="5">NAD(P)(+) transhydrogenase (Si-specific)</fullName>
        <ecNumber evidence="5">1.6.1.1</ecNumber>
    </recommendedName>
    <alternativeName>
        <fullName evidence="12">NAD(P)(+) transhydrogenase [B-specific]</fullName>
    </alternativeName>
</protein>
<dbReference type="PANTHER" id="PTHR22912">
    <property type="entry name" value="DISULFIDE OXIDOREDUCTASE"/>
    <property type="match status" value="1"/>
</dbReference>
<evidence type="ECO:0000256" key="8">
    <source>
        <dbReference type="ARBA" id="ARBA00022827"/>
    </source>
</evidence>
<evidence type="ECO:0000256" key="5">
    <source>
        <dbReference type="ARBA" id="ARBA00012772"/>
    </source>
</evidence>
<keyword evidence="11" id="KW-0520">NAD</keyword>
<accession>A0ABP9BPD1</accession>
<reference evidence="17" key="1">
    <citation type="journal article" date="2019" name="Int. J. Syst. Evol. Microbiol.">
        <title>The Global Catalogue of Microorganisms (GCM) 10K type strain sequencing project: providing services to taxonomists for standard genome sequencing and annotation.</title>
        <authorList>
            <consortium name="The Broad Institute Genomics Platform"/>
            <consortium name="The Broad Institute Genome Sequencing Center for Infectious Disease"/>
            <person name="Wu L."/>
            <person name="Ma J."/>
        </authorList>
    </citation>
    <scope>NUCLEOTIDE SEQUENCE [LARGE SCALE GENOMIC DNA]</scope>
    <source>
        <strain evidence="17">JCM 17979</strain>
    </source>
</reference>
<comment type="caution">
    <text evidence="16">The sequence shown here is derived from an EMBL/GenBank/DDBJ whole genome shotgun (WGS) entry which is preliminary data.</text>
</comment>
<keyword evidence="10" id="KW-0560">Oxidoreductase</keyword>
<dbReference type="InterPro" id="IPR001100">
    <property type="entry name" value="Pyr_nuc-diS_OxRdtase"/>
</dbReference>
<dbReference type="SUPFAM" id="SSF51905">
    <property type="entry name" value="FAD/NAD(P)-binding domain"/>
    <property type="match status" value="1"/>
</dbReference>
<feature type="domain" description="FAD/NAD(P)-binding" evidence="15">
    <location>
        <begin position="94"/>
        <end position="415"/>
    </location>
</feature>
<evidence type="ECO:0000259" key="14">
    <source>
        <dbReference type="Pfam" id="PF02852"/>
    </source>
</evidence>
<feature type="region of interest" description="Disordered" evidence="13">
    <location>
        <begin position="38"/>
        <end position="57"/>
    </location>
</feature>
<evidence type="ECO:0000256" key="1">
    <source>
        <dbReference type="ARBA" id="ARBA00001974"/>
    </source>
</evidence>
<dbReference type="InterPro" id="IPR016156">
    <property type="entry name" value="FAD/NAD-linked_Rdtase_dimer_sf"/>
</dbReference>
<dbReference type="EC" id="1.6.1.1" evidence="5"/>
<name>A0ABP9BPD1_9PSEU</name>
<evidence type="ECO:0000256" key="2">
    <source>
        <dbReference type="ARBA" id="ARBA00002842"/>
    </source>
</evidence>
<keyword evidence="7" id="KW-0285">Flavoprotein</keyword>
<evidence type="ECO:0000259" key="15">
    <source>
        <dbReference type="Pfam" id="PF07992"/>
    </source>
</evidence>
<evidence type="ECO:0000256" key="9">
    <source>
        <dbReference type="ARBA" id="ARBA00022857"/>
    </source>
</evidence>
<evidence type="ECO:0000256" key="12">
    <source>
        <dbReference type="ARBA" id="ARBA00031183"/>
    </source>
</evidence>
<dbReference type="InterPro" id="IPR023753">
    <property type="entry name" value="FAD/NAD-binding_dom"/>
</dbReference>
<dbReference type="Pfam" id="PF02852">
    <property type="entry name" value="Pyr_redox_dim"/>
    <property type="match status" value="1"/>
</dbReference>
<comment type="cofactor">
    <cofactor evidence="1">
        <name>FAD</name>
        <dbReference type="ChEBI" id="CHEBI:57692"/>
    </cofactor>
</comment>
<evidence type="ECO:0000256" key="10">
    <source>
        <dbReference type="ARBA" id="ARBA00023002"/>
    </source>
</evidence>
<comment type="function">
    <text evidence="2">Conversion of NADPH, generated by peripheral catabolic pathways, to NADH, which can enter the respiratory chain for energy generation.</text>
</comment>
<sequence length="557" mass="59722">MGHGGEELAGVADAEPELVGGGVGRMGALFGGHTGFDAAARPADPTRSHLWTTRPDTGDRLARARADGEGVIVHPVDPAPEPVPPVGDAPRRDYDLVVIGSGPGGQKAAIAAAKLGRRVAVVERRGMIGGVCTQTGTIPSKTLREAVLYLTGYAMRGLYGESYRVKQDITVQDLLARTHFVIGREEEVIRAQLQRNRVDLLAGAARFVDEHAVEVLGDRRGEHQVVSADRIVIATGTRPARPPQVEFDDRRVLDSDGILTMEHIPSSMVVVGAGVIGIEYASMFAALGTRVTVVERRPQMLDFCDAEVVESLKFHLRDLAVTFRFGEEVSGVSVSERGTVTSLASGKKIPAETVMYSAGRQGVTDELQVERAGLETDSRGRIKVDDHFRTAVPHIYAVGDVIGFPALAATSMEQGRQAAYHAFDEPAHSMAEVSPFGIYTIPEVSYCGATEAELTEKAVPYEVGISRYRELARGQIVGDDYGMLKLLVSPETHALLGVHVFGTSATELVHIGQAIMGCGGTVDYLVDAVLNYPTLSEAYKVAALDATNKIRALEQFT</sequence>
<keyword evidence="8" id="KW-0274">FAD</keyword>
<dbReference type="NCBIfam" id="NF003585">
    <property type="entry name" value="PRK05249.1"/>
    <property type="match status" value="1"/>
</dbReference>
<evidence type="ECO:0000256" key="7">
    <source>
        <dbReference type="ARBA" id="ARBA00022630"/>
    </source>
</evidence>
<evidence type="ECO:0000256" key="3">
    <source>
        <dbReference type="ARBA" id="ARBA00004496"/>
    </source>
</evidence>
<gene>
    <name evidence="16" type="primary">sthA</name>
    <name evidence="16" type="ORF">GCM10023200_38180</name>
</gene>
<dbReference type="Pfam" id="PF07992">
    <property type="entry name" value="Pyr_redox_2"/>
    <property type="match status" value="1"/>
</dbReference>
<dbReference type="Gene3D" id="3.50.50.60">
    <property type="entry name" value="FAD/NAD(P)-binding domain"/>
    <property type="match status" value="2"/>
</dbReference>
<keyword evidence="17" id="KW-1185">Reference proteome</keyword>
<feature type="domain" description="Pyridine nucleotide-disulphide oxidoreductase dimerisation" evidence="14">
    <location>
        <begin position="435"/>
        <end position="542"/>
    </location>
</feature>
<evidence type="ECO:0000313" key="17">
    <source>
        <dbReference type="Proteomes" id="UP001500928"/>
    </source>
</evidence>
<dbReference type="Proteomes" id="UP001500928">
    <property type="component" value="Unassembled WGS sequence"/>
</dbReference>
<dbReference type="InterPro" id="IPR004099">
    <property type="entry name" value="Pyr_nucl-diS_OxRdtase_dimer"/>
</dbReference>
<dbReference type="InterPro" id="IPR050151">
    <property type="entry name" value="Class-I_Pyr_Nuc-Dis_Oxidored"/>
</dbReference>
<evidence type="ECO:0000256" key="11">
    <source>
        <dbReference type="ARBA" id="ARBA00023027"/>
    </source>
</evidence>
<evidence type="ECO:0000256" key="13">
    <source>
        <dbReference type="SAM" id="MobiDB-lite"/>
    </source>
</evidence>
<proteinExistence type="inferred from homology"/>
<organism evidence="16 17">
    <name type="scientific">Actinomycetospora chlora</name>
    <dbReference type="NCBI Taxonomy" id="663608"/>
    <lineage>
        <taxon>Bacteria</taxon>
        <taxon>Bacillati</taxon>
        <taxon>Actinomycetota</taxon>
        <taxon>Actinomycetes</taxon>
        <taxon>Pseudonocardiales</taxon>
        <taxon>Pseudonocardiaceae</taxon>
        <taxon>Actinomycetospora</taxon>
    </lineage>
</organism>
<dbReference type="PRINTS" id="PR00368">
    <property type="entry name" value="FADPNR"/>
</dbReference>
<comment type="similarity">
    <text evidence="4">Belongs to the class-I pyridine nucleotide-disulfide oxidoreductase family.</text>
</comment>
<dbReference type="Gene3D" id="3.30.390.30">
    <property type="match status" value="1"/>
</dbReference>
<keyword evidence="6" id="KW-0963">Cytoplasm</keyword>
<comment type="subcellular location">
    <subcellularLocation>
        <location evidence="3">Cytoplasm</location>
    </subcellularLocation>
</comment>
<evidence type="ECO:0000256" key="4">
    <source>
        <dbReference type="ARBA" id="ARBA00007532"/>
    </source>
</evidence>
<dbReference type="PANTHER" id="PTHR22912:SF93">
    <property type="entry name" value="SOLUBLE PYRIDINE NUCLEOTIDE TRANSHYDROGENASE"/>
    <property type="match status" value="1"/>
</dbReference>
<dbReference type="EMBL" id="BAABHO010000032">
    <property type="protein sequence ID" value="GAA4798167.1"/>
    <property type="molecule type" value="Genomic_DNA"/>
</dbReference>